<organism evidence="1 2">
    <name type="scientific">Aspergillus niger ATCC 13496</name>
    <dbReference type="NCBI Taxonomy" id="1353008"/>
    <lineage>
        <taxon>Eukaryota</taxon>
        <taxon>Fungi</taxon>
        <taxon>Dikarya</taxon>
        <taxon>Ascomycota</taxon>
        <taxon>Pezizomycotina</taxon>
        <taxon>Eurotiomycetes</taxon>
        <taxon>Eurotiomycetidae</taxon>
        <taxon>Eurotiales</taxon>
        <taxon>Aspergillaceae</taxon>
        <taxon>Aspergillus</taxon>
        <taxon>Aspergillus subgen. Circumdati</taxon>
    </lineage>
</organism>
<reference evidence="1 2" key="1">
    <citation type="submission" date="2018-07" db="EMBL/GenBank/DDBJ databases">
        <title>Section-level genome sequencing of Aspergillus section Nigri to investigate inter- and intra-species variation.</title>
        <authorList>
            <consortium name="DOE Joint Genome Institute"/>
            <person name="Vesth T.C."/>
            <person name="Nybo J.L."/>
            <person name="Theobald S."/>
            <person name="Frisvad J.C."/>
            <person name="Larsen T.O."/>
            <person name="Nielsen K.F."/>
            <person name="Hoof J.B."/>
            <person name="Brandl J."/>
            <person name="Salamov A."/>
            <person name="Riley R."/>
            <person name="Gladden J.M."/>
            <person name="Phatale P."/>
            <person name="Nielsen M.T."/>
            <person name="Lyhne E.K."/>
            <person name="Kogle M.E."/>
            <person name="Strasser K."/>
            <person name="McDonnell E."/>
            <person name="Barry K."/>
            <person name="Clum A."/>
            <person name="Chen C."/>
            <person name="Nolan M."/>
            <person name="Sandor L."/>
            <person name="Kuo A."/>
            <person name="Lipzen A."/>
            <person name="Hainaut M."/>
            <person name="Drula E."/>
            <person name="Tsang A."/>
            <person name="Magnuson J.K."/>
            <person name="Henrissat B."/>
            <person name="Wiebenga A."/>
            <person name="Simmons B.A."/>
            <person name="Makela M.R."/>
            <person name="De vries R.P."/>
            <person name="Grigoriev I.V."/>
            <person name="Mortensen U.H."/>
            <person name="Baker S.E."/>
            <person name="Andersen M.R."/>
        </authorList>
    </citation>
    <scope>NUCLEOTIDE SEQUENCE [LARGE SCALE GENOMIC DNA]</scope>
    <source>
        <strain evidence="1 2">ATCC 13496</strain>
    </source>
</reference>
<evidence type="ECO:0000313" key="2">
    <source>
        <dbReference type="Proteomes" id="UP000253845"/>
    </source>
</evidence>
<dbReference type="EMBL" id="KZ851910">
    <property type="protein sequence ID" value="RDH21463.1"/>
    <property type="molecule type" value="Genomic_DNA"/>
</dbReference>
<accession>A0A370C6E4</accession>
<proteinExistence type="predicted"/>
<dbReference type="VEuPathDB" id="FungiDB:M747DRAFT_19384"/>
<evidence type="ECO:0000313" key="1">
    <source>
        <dbReference type="EMBL" id="RDH21463.1"/>
    </source>
</evidence>
<gene>
    <name evidence="1" type="ORF">M747DRAFT_19384</name>
</gene>
<name>A0A370C6E4_ASPNG</name>
<dbReference type="Proteomes" id="UP000253845">
    <property type="component" value="Unassembled WGS sequence"/>
</dbReference>
<dbReference type="AlphaFoldDB" id="A0A370C6E4"/>
<sequence length="161" mass="18320">MFPDSAPKDIWTPPPACHLLLSSITINQYTELQTLFARGFCLITRDLDFTFTPLLLHIILIPLLFLPYSSSASTSLVTLLHLDHHPIDLLLFSPYLIFTLPIPPPLRLFREHTLSFFFSRVISSILPFCTLETSEYSHQPPQNPAPLDLFFSRTSILHTAS</sequence>
<protein>
    <submittedName>
        <fullName evidence="1">Uncharacterized protein</fullName>
    </submittedName>
</protein>